<dbReference type="Proteomes" id="UP001066276">
    <property type="component" value="Chromosome 6"/>
</dbReference>
<dbReference type="AlphaFoldDB" id="A0AAV7QCU4"/>
<protein>
    <submittedName>
        <fullName evidence="1">Uncharacterized protein</fullName>
    </submittedName>
</protein>
<name>A0AAV7QCU4_PLEWA</name>
<reference evidence="1" key="1">
    <citation type="journal article" date="2022" name="bioRxiv">
        <title>Sequencing and chromosome-scale assembly of the giantPleurodeles waltlgenome.</title>
        <authorList>
            <person name="Brown T."/>
            <person name="Elewa A."/>
            <person name="Iarovenko S."/>
            <person name="Subramanian E."/>
            <person name="Araus A.J."/>
            <person name="Petzold A."/>
            <person name="Susuki M."/>
            <person name="Suzuki K.-i.T."/>
            <person name="Hayashi T."/>
            <person name="Toyoda A."/>
            <person name="Oliveira C."/>
            <person name="Osipova E."/>
            <person name="Leigh N.D."/>
            <person name="Simon A."/>
            <person name="Yun M.H."/>
        </authorList>
    </citation>
    <scope>NUCLEOTIDE SEQUENCE</scope>
    <source>
        <strain evidence="1">20211129_DDA</strain>
        <tissue evidence="1">Liver</tissue>
    </source>
</reference>
<organism evidence="1 2">
    <name type="scientific">Pleurodeles waltl</name>
    <name type="common">Iberian ribbed newt</name>
    <dbReference type="NCBI Taxonomy" id="8319"/>
    <lineage>
        <taxon>Eukaryota</taxon>
        <taxon>Metazoa</taxon>
        <taxon>Chordata</taxon>
        <taxon>Craniata</taxon>
        <taxon>Vertebrata</taxon>
        <taxon>Euteleostomi</taxon>
        <taxon>Amphibia</taxon>
        <taxon>Batrachia</taxon>
        <taxon>Caudata</taxon>
        <taxon>Salamandroidea</taxon>
        <taxon>Salamandridae</taxon>
        <taxon>Pleurodelinae</taxon>
        <taxon>Pleurodeles</taxon>
    </lineage>
</organism>
<proteinExistence type="predicted"/>
<evidence type="ECO:0000313" key="2">
    <source>
        <dbReference type="Proteomes" id="UP001066276"/>
    </source>
</evidence>
<dbReference type="EMBL" id="JANPWB010000010">
    <property type="protein sequence ID" value="KAJ1137291.1"/>
    <property type="molecule type" value="Genomic_DNA"/>
</dbReference>
<keyword evidence="2" id="KW-1185">Reference proteome</keyword>
<accession>A0AAV7QCU4</accession>
<sequence>MQRKHLSNYAGKALMLVSKYAEKALKPVSKYAEKALKLVSKYAEKALKHQRLDTGSVELLQSLAELKTANSKKLAVSVDSLAANRVGLNGQDQQHRTQGREMHSQQTSQGTIRMAMDLKWATMPSANLGMVVLTEPTSYWTLELWHRQAKAAAQASDHRLCTVSSIEAFKDPLRPSTSTNLGFCDEGGCEQRSFN</sequence>
<comment type="caution">
    <text evidence="1">The sequence shown here is derived from an EMBL/GenBank/DDBJ whole genome shotgun (WGS) entry which is preliminary data.</text>
</comment>
<gene>
    <name evidence="1" type="ORF">NDU88_003704</name>
</gene>
<evidence type="ECO:0000313" key="1">
    <source>
        <dbReference type="EMBL" id="KAJ1137291.1"/>
    </source>
</evidence>